<sequence>VRLLHDHVPSVGGGDLLRPSASFPVARGSALLVVLRRCRNAAGLWLGRALQ</sequence>
<dbReference type="Proteomes" id="UP000601435">
    <property type="component" value="Unassembled WGS sequence"/>
</dbReference>
<name>A0A812XM98_9DINO</name>
<reference evidence="1" key="1">
    <citation type="submission" date="2021-02" db="EMBL/GenBank/DDBJ databases">
        <authorList>
            <person name="Dougan E. K."/>
            <person name="Rhodes N."/>
            <person name="Thang M."/>
            <person name="Chan C."/>
        </authorList>
    </citation>
    <scope>NUCLEOTIDE SEQUENCE</scope>
</reference>
<keyword evidence="2" id="KW-1185">Reference proteome</keyword>
<dbReference type="EMBL" id="CAJNJA010037619">
    <property type="protein sequence ID" value="CAE7735904.1"/>
    <property type="molecule type" value="Genomic_DNA"/>
</dbReference>
<gene>
    <name evidence="1" type="ORF">SNEC2469_LOCUS21270</name>
</gene>
<evidence type="ECO:0000313" key="1">
    <source>
        <dbReference type="EMBL" id="CAE7735904.1"/>
    </source>
</evidence>
<organism evidence="1 2">
    <name type="scientific">Symbiodinium necroappetens</name>
    <dbReference type="NCBI Taxonomy" id="1628268"/>
    <lineage>
        <taxon>Eukaryota</taxon>
        <taxon>Sar</taxon>
        <taxon>Alveolata</taxon>
        <taxon>Dinophyceae</taxon>
        <taxon>Suessiales</taxon>
        <taxon>Symbiodiniaceae</taxon>
        <taxon>Symbiodinium</taxon>
    </lineage>
</organism>
<accession>A0A812XM98</accession>
<comment type="caution">
    <text evidence="1">The sequence shown here is derived from an EMBL/GenBank/DDBJ whole genome shotgun (WGS) entry which is preliminary data.</text>
</comment>
<dbReference type="AlphaFoldDB" id="A0A812XM98"/>
<proteinExistence type="predicted"/>
<evidence type="ECO:0000313" key="2">
    <source>
        <dbReference type="Proteomes" id="UP000601435"/>
    </source>
</evidence>
<feature type="non-terminal residue" evidence="1">
    <location>
        <position position="1"/>
    </location>
</feature>
<feature type="non-terminal residue" evidence="1">
    <location>
        <position position="51"/>
    </location>
</feature>
<protein>
    <submittedName>
        <fullName evidence="1">Uncharacterized protein</fullName>
    </submittedName>
</protein>